<dbReference type="GO" id="GO:0005975">
    <property type="term" value="P:carbohydrate metabolic process"/>
    <property type="evidence" value="ECO:0007669"/>
    <property type="project" value="InterPro"/>
</dbReference>
<keyword evidence="1" id="KW-0378">Hydrolase</keyword>
<dbReference type="InterPro" id="IPR045857">
    <property type="entry name" value="O16G_dom_2"/>
</dbReference>
<dbReference type="AlphaFoldDB" id="U5SA76"/>
<dbReference type="CDD" id="cd02857">
    <property type="entry name" value="E_set_CDase_PDE_N"/>
    <property type="match status" value="1"/>
</dbReference>
<dbReference type="Gene3D" id="3.20.20.80">
    <property type="entry name" value="Glycosidases"/>
    <property type="match status" value="1"/>
</dbReference>
<keyword evidence="2" id="KW-0326">Glycosidase</keyword>
<dbReference type="InterPro" id="IPR017853">
    <property type="entry name" value="GH"/>
</dbReference>
<name>U5SA76_9LACT</name>
<dbReference type="eggNOG" id="COG0366">
    <property type="taxonomic scope" value="Bacteria"/>
</dbReference>
<evidence type="ECO:0000313" key="5">
    <source>
        <dbReference type="Proteomes" id="UP000017469"/>
    </source>
</evidence>
<dbReference type="STRING" id="1266845.Q783_07995"/>
<gene>
    <name evidence="4" type="ORF">Q783_07995</name>
</gene>
<dbReference type="GO" id="GO:0004553">
    <property type="term" value="F:hydrolase activity, hydrolyzing O-glycosyl compounds"/>
    <property type="evidence" value="ECO:0007669"/>
    <property type="project" value="InterPro"/>
</dbReference>
<dbReference type="SMART" id="SM00642">
    <property type="entry name" value="Aamy"/>
    <property type="match status" value="1"/>
</dbReference>
<reference evidence="4 5" key="1">
    <citation type="journal article" date="2013" name="Genome Announc.">
        <title>Complete Genome Sequence of Carnobacterium gilichinskyi Strain WN1359T (DSM 27470T).</title>
        <authorList>
            <person name="Leonard M.T."/>
            <person name="Panayotova N."/>
            <person name="Farmerie W.G."/>
            <person name="Triplett E.W."/>
            <person name="Nicholson W.L."/>
        </authorList>
    </citation>
    <scope>NUCLEOTIDE SEQUENCE [LARGE SCALE GENOMIC DNA]</scope>
    <source>
        <strain evidence="4 5">WN1359</strain>
    </source>
</reference>
<dbReference type="RefSeq" id="WP_023178692.1">
    <property type="nucleotide sequence ID" value="NC_022606.1"/>
</dbReference>
<dbReference type="InterPro" id="IPR004185">
    <property type="entry name" value="Glyco_hydro_13_lg-like_dom"/>
</dbReference>
<dbReference type="PANTHER" id="PTHR10357">
    <property type="entry name" value="ALPHA-AMYLASE FAMILY MEMBER"/>
    <property type="match status" value="1"/>
</dbReference>
<sequence length="618" mass="71725">MKSIYYNSWLTGYKKPFGAVPIDETVTFTIVCEGMVVESVFLIVQKDFGSTFEVKMHTMSSNHYQESFQLSEEQGLYYYYFKVIYQEEHQLKTIYYGNNQRSRGGEGQIYEEKKELKPYQLTSYLYEDRSPKWYREGVAYHIFVDRFYNGNKDGNVINPKKNSFLYASQEDLPMYIKDKDGEIIRWEFYGGNLKGIIQKLPYLKELGITILYLSPLFEARSNHKYDTGDFMKIDPMFGDEETFKKLIKEAECNGMHIILDGVFNHSGADSRYFNKFGTYSDKGAYQSMKSPYSNWYTFENFPESYQSWWGVKDLPKLNTEHPDVRSFIYEDENSVIRNWTKLGLGGWRLDVADELSDDVLKGIRQALEETAQDAVLIGEVWEDASNKIAYDKRRHYIEGDRLHGAMNYPFRDIILGLLQHTLTPKAAAEKWMSLKENYPVEAFKSNFNNIGTHDTKRILTALNQNKAKLKQAMTLLFTLPGVPCLYYGDEVGVEGKEDPDNRRMYPWGKENLGIQTVVKELIAIRNKTTSLKSGEFFPFSQGHLMGIIRLISKKEFVIVLLNTSDERITLETSAISECYDLDIKEFLKENELDCLLIEPEGIILLKKELEQELSAISM</sequence>
<organism evidence="4 5">
    <name type="scientific">Carnobacterium inhibens subsp. gilichinskyi</name>
    <dbReference type="NCBI Taxonomy" id="1266845"/>
    <lineage>
        <taxon>Bacteria</taxon>
        <taxon>Bacillati</taxon>
        <taxon>Bacillota</taxon>
        <taxon>Bacilli</taxon>
        <taxon>Lactobacillales</taxon>
        <taxon>Carnobacteriaceae</taxon>
        <taxon>Carnobacterium</taxon>
    </lineage>
</organism>
<dbReference type="InterPro" id="IPR006047">
    <property type="entry name" value="GH13_cat_dom"/>
</dbReference>
<dbReference type="KEGG" id="caw:Q783_07995"/>
<protein>
    <submittedName>
        <fullName evidence="4">Amylopullulanase</fullName>
    </submittedName>
</protein>
<dbReference type="Proteomes" id="UP000017469">
    <property type="component" value="Chromosome"/>
</dbReference>
<dbReference type="CDD" id="cd11338">
    <property type="entry name" value="AmyAc_CMD"/>
    <property type="match status" value="1"/>
</dbReference>
<dbReference type="Pfam" id="PF00128">
    <property type="entry name" value="Alpha-amylase"/>
    <property type="match status" value="1"/>
</dbReference>
<dbReference type="PATRIC" id="fig|1266845.5.peg.1492"/>
<proteinExistence type="predicted"/>
<evidence type="ECO:0000259" key="3">
    <source>
        <dbReference type="SMART" id="SM00642"/>
    </source>
</evidence>
<accession>U5SA76</accession>
<dbReference type="Gene3D" id="2.60.40.10">
    <property type="entry name" value="Immunoglobulins"/>
    <property type="match status" value="1"/>
</dbReference>
<feature type="domain" description="Glycosyl hydrolase family 13 catalytic" evidence="3">
    <location>
        <begin position="141"/>
        <end position="525"/>
    </location>
</feature>
<dbReference type="EMBL" id="CP006812">
    <property type="protein sequence ID" value="AGY82130.1"/>
    <property type="molecule type" value="Genomic_DNA"/>
</dbReference>
<dbReference type="InterPro" id="IPR013783">
    <property type="entry name" value="Ig-like_fold"/>
</dbReference>
<dbReference type="Gene3D" id="3.90.400.10">
    <property type="entry name" value="Oligo-1,6-glucosidase, Domain 2"/>
    <property type="match status" value="1"/>
</dbReference>
<dbReference type="PANTHER" id="PTHR10357:SF210">
    <property type="entry name" value="MALTODEXTRIN GLUCOSIDASE"/>
    <property type="match status" value="1"/>
</dbReference>
<evidence type="ECO:0000256" key="2">
    <source>
        <dbReference type="ARBA" id="ARBA00023295"/>
    </source>
</evidence>
<evidence type="ECO:0000256" key="1">
    <source>
        <dbReference type="ARBA" id="ARBA00022801"/>
    </source>
</evidence>
<dbReference type="HOGENOM" id="CLU_006462_6_4_9"/>
<dbReference type="SUPFAM" id="SSF51445">
    <property type="entry name" value="(Trans)glycosidases"/>
    <property type="match status" value="1"/>
</dbReference>
<evidence type="ECO:0000313" key="4">
    <source>
        <dbReference type="EMBL" id="AGY82130.1"/>
    </source>
</evidence>